<dbReference type="Proteomes" id="UP000324222">
    <property type="component" value="Unassembled WGS sequence"/>
</dbReference>
<name>A0A5B7FCL4_PORTR</name>
<evidence type="ECO:0000313" key="1">
    <source>
        <dbReference type="EMBL" id="MPC43297.1"/>
    </source>
</evidence>
<organism evidence="1 2">
    <name type="scientific">Portunus trituberculatus</name>
    <name type="common">Swimming crab</name>
    <name type="synonym">Neptunus trituberculatus</name>
    <dbReference type="NCBI Taxonomy" id="210409"/>
    <lineage>
        <taxon>Eukaryota</taxon>
        <taxon>Metazoa</taxon>
        <taxon>Ecdysozoa</taxon>
        <taxon>Arthropoda</taxon>
        <taxon>Crustacea</taxon>
        <taxon>Multicrustacea</taxon>
        <taxon>Malacostraca</taxon>
        <taxon>Eumalacostraca</taxon>
        <taxon>Eucarida</taxon>
        <taxon>Decapoda</taxon>
        <taxon>Pleocyemata</taxon>
        <taxon>Brachyura</taxon>
        <taxon>Eubrachyura</taxon>
        <taxon>Portunoidea</taxon>
        <taxon>Portunidae</taxon>
        <taxon>Portuninae</taxon>
        <taxon>Portunus</taxon>
    </lineage>
</organism>
<keyword evidence="2" id="KW-1185">Reference proteome</keyword>
<dbReference type="EMBL" id="VSRR010005770">
    <property type="protein sequence ID" value="MPC43297.1"/>
    <property type="molecule type" value="Genomic_DNA"/>
</dbReference>
<gene>
    <name evidence="1" type="ORF">E2C01_036941</name>
</gene>
<sequence>MHHSLTKKNAPHPPAIIHLYSDAEVLLNPTQAYEDYEKKRQIILGGCGTLRSKSTKCRKDEERASSASRFRPCLTQGKAVVSHT</sequence>
<comment type="caution">
    <text evidence="1">The sequence shown here is derived from an EMBL/GenBank/DDBJ whole genome shotgun (WGS) entry which is preliminary data.</text>
</comment>
<proteinExistence type="predicted"/>
<accession>A0A5B7FCL4</accession>
<protein>
    <submittedName>
        <fullName evidence="1">Uncharacterized protein</fullName>
    </submittedName>
</protein>
<dbReference type="AlphaFoldDB" id="A0A5B7FCL4"/>
<evidence type="ECO:0000313" key="2">
    <source>
        <dbReference type="Proteomes" id="UP000324222"/>
    </source>
</evidence>
<reference evidence="1 2" key="1">
    <citation type="submission" date="2019-05" db="EMBL/GenBank/DDBJ databases">
        <title>Another draft genome of Portunus trituberculatus and its Hox gene families provides insights of decapod evolution.</title>
        <authorList>
            <person name="Jeong J.-H."/>
            <person name="Song I."/>
            <person name="Kim S."/>
            <person name="Choi T."/>
            <person name="Kim D."/>
            <person name="Ryu S."/>
            <person name="Kim W."/>
        </authorList>
    </citation>
    <scope>NUCLEOTIDE SEQUENCE [LARGE SCALE GENOMIC DNA]</scope>
    <source>
        <tissue evidence="1">Muscle</tissue>
    </source>
</reference>